<evidence type="ECO:0000313" key="3">
    <source>
        <dbReference type="Proteomes" id="UP001597374"/>
    </source>
</evidence>
<comment type="similarity">
    <text evidence="1">Belongs to the glycogen phosphorylase family.</text>
</comment>
<sequence>MDNIEKYLHPYTFAPAYQKRVAYFCMDYAIAQSLKLYAGGLGFLAGSHMRSAYDLKQNVIAIGILWKYGYYDQIRQTDQTMGVLFQEKVYSFVQKTDIRFEITVNRAPVQVGVYYLPPHIFGTVPFFLLSTDLPENSYMAQSISHKLYDSDKTNKIAASILLGVGGFKLLELLGLSPDVYHMNEAHALPLVFPLYEKYGNVEDVRKRVVFTTHTPEEAGNDKTDIRLLSDMSFFSQLSTDQVKEITKIEGEVFDHSLAALRLSRLSNAVSRMHLDTARNIWSKYTGICPIMHITNAQSYTYWADKYLYDYLQAGRDDKLLARKRKLKKRLFEEVADQTGDMLHEDVFTIVWARRFASYKRAGLLLEDMDRLHSLLTNDKYPVQLIWAGKPYPVEYGEISVFNQLVRLSAKYPNCSVLVGYELKLSKLLKQGADLWLNTPLVTHEASGTSGMTAAMNASVILSTPDGWIPEFVQHGRNGFVVPKVDVTLPVHEQNDLDAKHMYDVLEQEILPLYYTQKSAWLNIIKNSMQGIVPYFDSERLAQEYYEKLYNA</sequence>
<dbReference type="Gene3D" id="3.40.50.2000">
    <property type="entry name" value="Glycogen Phosphorylase B"/>
    <property type="match status" value="2"/>
</dbReference>
<name>A0ABW5D0N3_9BACT</name>
<accession>A0ABW5D0N3</accession>
<gene>
    <name evidence="2" type="primary">glgP</name>
    <name evidence="2" type="ORF">ACFSKP_14925</name>
</gene>
<evidence type="ECO:0000256" key="1">
    <source>
        <dbReference type="ARBA" id="ARBA00006047"/>
    </source>
</evidence>
<evidence type="ECO:0000313" key="2">
    <source>
        <dbReference type="EMBL" id="MFD2247558.1"/>
    </source>
</evidence>
<keyword evidence="3" id="KW-1185">Reference proteome</keyword>
<reference evidence="3" key="1">
    <citation type="journal article" date="2019" name="Int. J. Syst. Evol. Microbiol.">
        <title>The Global Catalogue of Microorganisms (GCM) 10K type strain sequencing project: providing services to taxonomists for standard genome sequencing and annotation.</title>
        <authorList>
            <consortium name="The Broad Institute Genomics Platform"/>
            <consortium name="The Broad Institute Genome Sequencing Center for Infectious Disease"/>
            <person name="Wu L."/>
            <person name="Ma J."/>
        </authorList>
    </citation>
    <scope>NUCLEOTIDE SEQUENCE [LARGE SCALE GENOMIC DNA]</scope>
    <source>
        <strain evidence="3">CGMCC 4.1782</strain>
    </source>
</reference>
<dbReference type="EMBL" id="JBHUIM010000002">
    <property type="protein sequence ID" value="MFD2247558.1"/>
    <property type="molecule type" value="Genomic_DNA"/>
</dbReference>
<dbReference type="InterPro" id="IPR000811">
    <property type="entry name" value="Glyco_trans_35"/>
</dbReference>
<dbReference type="Proteomes" id="UP001597374">
    <property type="component" value="Unassembled WGS sequence"/>
</dbReference>
<dbReference type="NCBIfam" id="TIGR02094">
    <property type="entry name" value="more_P_ylases"/>
    <property type="match status" value="2"/>
</dbReference>
<dbReference type="PANTHER" id="PTHR42655">
    <property type="entry name" value="GLYCOGEN PHOSPHORYLASE"/>
    <property type="match status" value="1"/>
</dbReference>
<organism evidence="2 3">
    <name type="scientific">Pontibacter ruber</name>
    <dbReference type="NCBI Taxonomy" id="1343895"/>
    <lineage>
        <taxon>Bacteria</taxon>
        <taxon>Pseudomonadati</taxon>
        <taxon>Bacteroidota</taxon>
        <taxon>Cytophagia</taxon>
        <taxon>Cytophagales</taxon>
        <taxon>Hymenobacteraceae</taxon>
        <taxon>Pontibacter</taxon>
    </lineage>
</organism>
<proteinExistence type="inferred from homology"/>
<protein>
    <submittedName>
        <fullName evidence="2">Alpha-glucan family phosphorylase</fullName>
    </submittedName>
</protein>
<dbReference type="PANTHER" id="PTHR42655:SF1">
    <property type="entry name" value="GLYCOGEN PHOSPHORYLASE"/>
    <property type="match status" value="1"/>
</dbReference>
<dbReference type="InterPro" id="IPR052182">
    <property type="entry name" value="Glycogen/Maltodextrin_Phosph"/>
</dbReference>
<dbReference type="InterPro" id="IPR011834">
    <property type="entry name" value="Agluc_phsphrylas"/>
</dbReference>
<comment type="caution">
    <text evidence="2">The sequence shown here is derived from an EMBL/GenBank/DDBJ whole genome shotgun (WGS) entry which is preliminary data.</text>
</comment>
<dbReference type="SUPFAM" id="SSF53756">
    <property type="entry name" value="UDP-Glycosyltransferase/glycogen phosphorylase"/>
    <property type="match status" value="1"/>
</dbReference>
<dbReference type="Pfam" id="PF00343">
    <property type="entry name" value="Phosphorylase"/>
    <property type="match status" value="1"/>
</dbReference>
<dbReference type="RefSeq" id="WP_250430532.1">
    <property type="nucleotide sequence ID" value="NZ_JALPRR010000003.1"/>
</dbReference>